<dbReference type="PANTHER" id="PTHR30373">
    <property type="entry name" value="UPF0603 PROTEIN YGCG"/>
    <property type="match status" value="1"/>
</dbReference>
<dbReference type="EMBL" id="BMCP01000001">
    <property type="protein sequence ID" value="GGE27452.1"/>
    <property type="molecule type" value="Genomic_DNA"/>
</dbReference>
<evidence type="ECO:0000259" key="3">
    <source>
        <dbReference type="Pfam" id="PF04536"/>
    </source>
</evidence>
<feature type="transmembrane region" description="Helical" evidence="1">
    <location>
        <begin position="182"/>
        <end position="200"/>
    </location>
</feature>
<feature type="domain" description="TPM" evidence="3">
    <location>
        <begin position="34"/>
        <end position="156"/>
    </location>
</feature>
<dbReference type="Pfam" id="PF04536">
    <property type="entry name" value="TPM_phosphatase"/>
    <property type="match status" value="1"/>
</dbReference>
<dbReference type="PANTHER" id="PTHR30373:SF2">
    <property type="entry name" value="UPF0603 PROTEIN YGCG"/>
    <property type="match status" value="1"/>
</dbReference>
<dbReference type="RefSeq" id="WP_229729087.1">
    <property type="nucleotide sequence ID" value="NZ_BMCP01000001.1"/>
</dbReference>
<dbReference type="Proteomes" id="UP000602745">
    <property type="component" value="Unassembled WGS sequence"/>
</dbReference>
<dbReference type="AlphaFoldDB" id="A0A8J2VDG3"/>
<feature type="chain" id="PRO_5035144408" description="TPM domain-containing protein" evidence="2">
    <location>
        <begin position="21"/>
        <end position="252"/>
    </location>
</feature>
<name>A0A8J2VDG3_9RHOB</name>
<sequence>MRLAATVLALVIAVVAPATAQDRDPSFPQLTGRVVDAAGLLSPQDETELDSKLHGHEEKTTNQLVVVTLPSLQGYDIADFGVRLGRHWALGQKGVNNGALLIVAPNERAVRIEVGYGLEGTLTDALSSIVINGAILPRFRNGDFPGGIRAGVDDILTVLDGNGDELRQRAEAMRQADAKDDWISFLVVSFILGFWILILVTNYRRHGLKGLLAGTSMNRGGFGSSGGWSSGSSGGFSGGGGSFGGGGASGRW</sequence>
<organism evidence="4 5">
    <name type="scientific">Agaricicola taiwanensis</name>
    <dbReference type="NCBI Taxonomy" id="591372"/>
    <lineage>
        <taxon>Bacteria</taxon>
        <taxon>Pseudomonadati</taxon>
        <taxon>Pseudomonadota</taxon>
        <taxon>Alphaproteobacteria</taxon>
        <taxon>Rhodobacterales</taxon>
        <taxon>Paracoccaceae</taxon>
        <taxon>Agaricicola</taxon>
    </lineage>
</organism>
<accession>A0A8J2VDG3</accession>
<evidence type="ECO:0000256" key="2">
    <source>
        <dbReference type="SAM" id="SignalP"/>
    </source>
</evidence>
<protein>
    <recommendedName>
        <fullName evidence="3">TPM domain-containing protein</fullName>
    </recommendedName>
</protein>
<proteinExistence type="predicted"/>
<keyword evidence="5" id="KW-1185">Reference proteome</keyword>
<keyword evidence="1" id="KW-0472">Membrane</keyword>
<evidence type="ECO:0000313" key="4">
    <source>
        <dbReference type="EMBL" id="GGE27452.1"/>
    </source>
</evidence>
<evidence type="ECO:0000256" key="1">
    <source>
        <dbReference type="SAM" id="Phobius"/>
    </source>
</evidence>
<keyword evidence="1" id="KW-0812">Transmembrane</keyword>
<keyword evidence="1" id="KW-1133">Transmembrane helix</keyword>
<reference evidence="4" key="1">
    <citation type="journal article" date="2014" name="Int. J. Syst. Evol. Microbiol.">
        <title>Complete genome sequence of Corynebacterium casei LMG S-19264T (=DSM 44701T), isolated from a smear-ripened cheese.</title>
        <authorList>
            <consortium name="US DOE Joint Genome Institute (JGI-PGF)"/>
            <person name="Walter F."/>
            <person name="Albersmeier A."/>
            <person name="Kalinowski J."/>
            <person name="Ruckert C."/>
        </authorList>
    </citation>
    <scope>NUCLEOTIDE SEQUENCE</scope>
    <source>
        <strain evidence="4">CCM 7684</strain>
    </source>
</reference>
<gene>
    <name evidence="4" type="ORF">GCM10007276_00810</name>
</gene>
<comment type="caution">
    <text evidence="4">The sequence shown here is derived from an EMBL/GenBank/DDBJ whole genome shotgun (WGS) entry which is preliminary data.</text>
</comment>
<dbReference type="InterPro" id="IPR007621">
    <property type="entry name" value="TPM_dom"/>
</dbReference>
<feature type="signal peptide" evidence="2">
    <location>
        <begin position="1"/>
        <end position="20"/>
    </location>
</feature>
<dbReference type="Gene3D" id="3.10.310.50">
    <property type="match status" value="1"/>
</dbReference>
<keyword evidence="2" id="KW-0732">Signal</keyword>
<reference evidence="4" key="2">
    <citation type="submission" date="2020-09" db="EMBL/GenBank/DDBJ databases">
        <authorList>
            <person name="Sun Q."/>
            <person name="Sedlacek I."/>
        </authorList>
    </citation>
    <scope>NUCLEOTIDE SEQUENCE</scope>
    <source>
        <strain evidence="4">CCM 7684</strain>
    </source>
</reference>
<evidence type="ECO:0000313" key="5">
    <source>
        <dbReference type="Proteomes" id="UP000602745"/>
    </source>
</evidence>